<dbReference type="GO" id="GO:0090307">
    <property type="term" value="P:mitotic spindle assembly"/>
    <property type="evidence" value="ECO:0007669"/>
    <property type="project" value="TreeGrafter"/>
</dbReference>
<dbReference type="InterPro" id="IPR009675">
    <property type="entry name" value="TPX2_fam"/>
</dbReference>
<dbReference type="GO" id="GO:0030295">
    <property type="term" value="F:protein kinase activator activity"/>
    <property type="evidence" value="ECO:0007669"/>
    <property type="project" value="TreeGrafter"/>
</dbReference>
<feature type="region of interest" description="Disordered" evidence="1">
    <location>
        <begin position="332"/>
        <end position="359"/>
    </location>
</feature>
<dbReference type="GO" id="GO:0060236">
    <property type="term" value="P:regulation of mitotic spindle organization"/>
    <property type="evidence" value="ECO:0007669"/>
    <property type="project" value="InterPro"/>
</dbReference>
<feature type="domain" description="TPX2 central" evidence="2">
    <location>
        <begin position="259"/>
        <end position="426"/>
    </location>
</feature>
<evidence type="ECO:0000259" key="2">
    <source>
        <dbReference type="Pfam" id="PF12214"/>
    </source>
</evidence>
<name>A0AAE1MI10_9FABA</name>
<dbReference type="AlphaFoldDB" id="A0AAE1MI10"/>
<dbReference type="GO" id="GO:0005880">
    <property type="term" value="C:nuclear microtubule"/>
    <property type="evidence" value="ECO:0007669"/>
    <property type="project" value="TreeGrafter"/>
</dbReference>
<dbReference type="Pfam" id="PF12214">
    <property type="entry name" value="TPX2_importin"/>
    <property type="match status" value="1"/>
</dbReference>
<comment type="caution">
    <text evidence="3">The sequence shown here is derived from an EMBL/GenBank/DDBJ whole genome shotgun (WGS) entry which is preliminary data.</text>
</comment>
<organism evidence="3 4">
    <name type="scientific">Acacia crassicarpa</name>
    <name type="common">northern wattle</name>
    <dbReference type="NCBI Taxonomy" id="499986"/>
    <lineage>
        <taxon>Eukaryota</taxon>
        <taxon>Viridiplantae</taxon>
        <taxon>Streptophyta</taxon>
        <taxon>Embryophyta</taxon>
        <taxon>Tracheophyta</taxon>
        <taxon>Spermatophyta</taxon>
        <taxon>Magnoliopsida</taxon>
        <taxon>eudicotyledons</taxon>
        <taxon>Gunneridae</taxon>
        <taxon>Pentapetalae</taxon>
        <taxon>rosids</taxon>
        <taxon>fabids</taxon>
        <taxon>Fabales</taxon>
        <taxon>Fabaceae</taxon>
        <taxon>Caesalpinioideae</taxon>
        <taxon>mimosoid clade</taxon>
        <taxon>Acacieae</taxon>
        <taxon>Acacia</taxon>
    </lineage>
</organism>
<dbReference type="GO" id="GO:0008017">
    <property type="term" value="F:microtubule binding"/>
    <property type="evidence" value="ECO:0007669"/>
    <property type="project" value="TreeGrafter"/>
</dbReference>
<evidence type="ECO:0000313" key="3">
    <source>
        <dbReference type="EMBL" id="KAK4262673.1"/>
    </source>
</evidence>
<accession>A0AAE1MI10</accession>
<proteinExistence type="predicted"/>
<reference evidence="3" key="1">
    <citation type="submission" date="2023-10" db="EMBL/GenBank/DDBJ databases">
        <title>Chromosome-level genome of the transformable northern wattle, Acacia crassicarpa.</title>
        <authorList>
            <person name="Massaro I."/>
            <person name="Sinha N.R."/>
            <person name="Poethig S."/>
            <person name="Leichty A.R."/>
        </authorList>
    </citation>
    <scope>NUCLEOTIDE SEQUENCE</scope>
    <source>
        <strain evidence="3">Acra3RX</strain>
        <tissue evidence="3">Leaf</tissue>
    </source>
</reference>
<dbReference type="PANTHER" id="PTHR14326:SF15">
    <property type="entry name" value="OS06G0130200 PROTEIN"/>
    <property type="match status" value="1"/>
</dbReference>
<dbReference type="InterPro" id="IPR027330">
    <property type="entry name" value="TPX2_central_dom"/>
</dbReference>
<sequence length="519" mass="57818">MQEMEEDMEMEIEHVFIAHEIDLDYEFDAARFFDFTRPETPAEAHQAEIWFETAGSYPPSPFVAKLVMGEDVLTEDANASLKSKHLEYTSLMDDSKVSAPSAMEYSETDIDNKVDMKEGGHISGLLGGILQNVANEPLQLATGFTFLSKSKTTCYNLNSKAKSAASKRSTLMKPSASQLAKQKCPPHIVGSRFQKLPGLNQERSVSIASGVESQATKRQKLDCGLLRKVADVKQQTNFFHKAPKTVVAGEQNAAPANKLKLTIPLEPELETAQRAQRIRPKNAAVTEHATVAVHRFKARPLNRKILEAPSLPLPKRSTPRLPEFQEFHLKTSERAMQHSSASSSSSLQCNNFDKGLDKPNTVTARENRIKDIRRPKVMGALKHGGLEFTHNFKARPLNKKILSSKGDIGVFRNSKQETTVPVDFNFHAEKRVQQNLPIELFSKLSLTSELQPNSRSQTKLSPHSNMFRGDSKENILSSVHPVRKEKLPIFGGKQNQCVNNDCSSEASTLFSASRRLGIR</sequence>
<dbReference type="EMBL" id="JAWXYG010000009">
    <property type="protein sequence ID" value="KAK4262673.1"/>
    <property type="molecule type" value="Genomic_DNA"/>
</dbReference>
<gene>
    <name evidence="3" type="ORF">QN277_028207</name>
</gene>
<dbReference type="GO" id="GO:0005819">
    <property type="term" value="C:spindle"/>
    <property type="evidence" value="ECO:0007669"/>
    <property type="project" value="InterPro"/>
</dbReference>
<dbReference type="Proteomes" id="UP001293593">
    <property type="component" value="Unassembled WGS sequence"/>
</dbReference>
<evidence type="ECO:0000313" key="4">
    <source>
        <dbReference type="Proteomes" id="UP001293593"/>
    </source>
</evidence>
<dbReference type="PANTHER" id="PTHR14326">
    <property type="entry name" value="TARGETING PROTEIN FOR XKLP2"/>
    <property type="match status" value="1"/>
</dbReference>
<evidence type="ECO:0000256" key="1">
    <source>
        <dbReference type="SAM" id="MobiDB-lite"/>
    </source>
</evidence>
<protein>
    <recommendedName>
        <fullName evidence="2">TPX2 central domain-containing protein</fullName>
    </recommendedName>
</protein>
<keyword evidence="4" id="KW-1185">Reference proteome</keyword>